<dbReference type="Proteomes" id="UP001153332">
    <property type="component" value="Unassembled WGS sequence"/>
</dbReference>
<reference evidence="1" key="1">
    <citation type="submission" date="2022-12" db="EMBL/GenBank/DDBJ databases">
        <title>Genome Sequence of Lasiodiplodia mahajangana.</title>
        <authorList>
            <person name="Buettner E."/>
        </authorList>
    </citation>
    <scope>NUCLEOTIDE SEQUENCE</scope>
    <source>
        <strain evidence="1">VT137</strain>
    </source>
</reference>
<protein>
    <submittedName>
        <fullName evidence="1">Uncharacterized protein</fullName>
    </submittedName>
</protein>
<organism evidence="1 2">
    <name type="scientific">Lasiodiplodia mahajangana</name>
    <dbReference type="NCBI Taxonomy" id="1108764"/>
    <lineage>
        <taxon>Eukaryota</taxon>
        <taxon>Fungi</taxon>
        <taxon>Dikarya</taxon>
        <taxon>Ascomycota</taxon>
        <taxon>Pezizomycotina</taxon>
        <taxon>Dothideomycetes</taxon>
        <taxon>Dothideomycetes incertae sedis</taxon>
        <taxon>Botryosphaeriales</taxon>
        <taxon>Botryosphaeriaceae</taxon>
        <taxon>Lasiodiplodia</taxon>
    </lineage>
</organism>
<sequence>MGKTPGPWKAPQQPNNKKHDDSTRPGLPPTSPDTGPKTHYVDTQNEEIMVLKAIYGDDYVEHKAANTAWKKSEPSFDIRVKALSDEDMAVTLSVVLTATYPKSVPLLSLKDDGSLNESTLFKLQKFIETKPKALAASQQAEPMIHELAEGLQDILEDAAQTKAQGLELPSLEEERAAHENELARQALKQKQEEERKKHDAIREEERMMQDMLHREVELQRLKVKESKRRQKPLTMPSSYPESTPDYGDSRVEFDHPSEITDLAGNVFRFSVVVGKTMLQEGPISTTYRVWPGIVGAQDCRGLALKEFELRSSSKDSAQFKKQLQALENLLESVKKITHRNVISLLNYRVDPMHIDDDSSSAGWVARILMPLADKGPLGELLELAGHLDVGKVRSWTADLLNALGFLHSHGIIHQDIHPGNILLFREAAGDIVPKLSDISYQREMHAICRKSSSVSSVNSARSSYWLPPEVAGNSKPHFTAKSDVWDFGVVFLQMIFGLDVFQRYKSPTALIESISLSSPCHELVARFFKLDPKKRPRAFELSSSEFLATDAPVVIEESPHMLPRSQSINSIPPALPLRLRRDSAAQHGASSRYREDFVEEGRLGKGGFGEVVKARKKLDGQIYAIKKITQRSQASLTEILKEVRLLSQLSHPAVVRYYNTWLEEIPDFSDTDGETSTDYLNTDGSKDTATQDLDSQFATSAGGLDFISSSHPNIEFGYDDSGSEEDDPDQNEHDGDDSEDDSDSDDSTSDPLASMPSPVRVRSEQRGFRTVMYISMEYCDKRTLRDLIQRNLWKETDEIWRLFRQMLEGLVHIHGLNIVHRDLKPENIFIGLGPDGVNNVKIGDFGLATTGHFAAEKAIPTNVESSELTRSVGTSYYVAPEVRRQGSGSYTSKVDMYSLGIIFFEMCYYSITGMERADKLGKLGQSGQLPDDFQPGNAISADIVQSLVTHDVKARPSSMEVLRSGKLPIQMENETTRRALASLTNSSSPYYPKVVSTLFATPIEPTKDFAWDMSVPCPTTAELLYRGIVKDELTSIFRRHGAVEAPRSSLYPRSSHYFATQNIVQLLDQNGTVVQLPFDLMLGNARLLAKQPHPPEVRRSFTFGHVYRDRQSGGQPQMIGEVDFDITSADTLDLALKEAEVIKVLDEIIETFPSTSSMCFHLGHSDLLQLIFDYCNIDLSARQPTAESLTKLNIHSFTFQKIRAELRSPLIGISATSIEDLRRFDFRDTPTKAFAKLKTLFEGTPFYQQLHSTIAHLKGVIEYTKRLGVHAKIYINPLSCIKANFFTGGILFQCLYDKKFKDVFAAGGRYDSLIRAHRPRIGSQGEGPHAVGFSLAWEKLARLPKSSGKAFLKKPEEEHQGVFSTKRCDVLVASFDAHTLRTTGIEIVSSLWSHEISAELARDSRSPEELISRNRDESYSWIIIIKHDTLKIRTMDRKDVPDAEIALTDLLPWLRAALRERGSRLQVLHKSEGATSATSPSQGASVTPNPAQEVRVLIAGTRSKKFNRQTVIEQAQGNAAGLVQNFLDGPIAAVETSDHVLNLIQGTALSDAESWRKAEQAVDKNERKYIRNVHDMLADWRSTWEEKGGNCLTNSYKLQYSRPSPFSSKRWCRNLPFSTIEKVADLQSTYKLSRFNKMAVSSTPGTTAQEFGLVRDATAWEPSDTAFIDSYIVLGDLDSSPGSHHRSAPEWKSFKITLPRPSTASSRGSRSPKLLNGYAVSLKHHAYVTFCVKLTSPDGERFTDMRYRDMIVDNYVSACSSALGPKSNPSAPMSRIRWLGVANILNTCSRSTFAQIFRLMGRDMLTRSSVEIRPARDLNGASASAGYLWDLLLHDPFTRGVLALLHHRARDVGYAFLRRFIFISHGYEGHEHSGDPSPLELRLDLVVELARLEDDESAITANI</sequence>
<comment type="caution">
    <text evidence="1">The sequence shown here is derived from an EMBL/GenBank/DDBJ whole genome shotgun (WGS) entry which is preliminary data.</text>
</comment>
<dbReference type="EMBL" id="JAPUUL010000088">
    <property type="protein sequence ID" value="KAJ8132751.1"/>
    <property type="molecule type" value="Genomic_DNA"/>
</dbReference>
<gene>
    <name evidence="1" type="ORF">O1611_g869</name>
</gene>
<accession>A0ACC2JZB8</accession>
<proteinExistence type="predicted"/>
<name>A0ACC2JZB8_9PEZI</name>
<evidence type="ECO:0000313" key="2">
    <source>
        <dbReference type="Proteomes" id="UP001153332"/>
    </source>
</evidence>
<keyword evidence="2" id="KW-1185">Reference proteome</keyword>
<evidence type="ECO:0000313" key="1">
    <source>
        <dbReference type="EMBL" id="KAJ8132751.1"/>
    </source>
</evidence>